<reference evidence="1" key="1">
    <citation type="submission" date="2020-04" db="EMBL/GenBank/DDBJ databases">
        <authorList>
            <person name="Alioto T."/>
            <person name="Alioto T."/>
            <person name="Gomez Garrido J."/>
        </authorList>
    </citation>
    <scope>NUCLEOTIDE SEQUENCE</scope>
    <source>
        <strain evidence="1">A484AB</strain>
    </source>
</reference>
<proteinExistence type="predicted"/>
<feature type="non-terminal residue" evidence="1">
    <location>
        <position position="82"/>
    </location>
</feature>
<protein>
    <submittedName>
        <fullName evidence="1">Uncharacterized protein</fullName>
    </submittedName>
</protein>
<dbReference type="EMBL" id="CACRXK020050896">
    <property type="protein sequence ID" value="CAB4046361.1"/>
    <property type="molecule type" value="Genomic_DNA"/>
</dbReference>
<accession>A0A6S7L0S2</accession>
<keyword evidence="2" id="KW-1185">Reference proteome</keyword>
<dbReference type="AlphaFoldDB" id="A0A6S7L0S2"/>
<dbReference type="OrthoDB" id="6781244at2759"/>
<organism evidence="1 2">
    <name type="scientific">Paramuricea clavata</name>
    <name type="common">Red gorgonian</name>
    <name type="synonym">Violescent sea-whip</name>
    <dbReference type="NCBI Taxonomy" id="317549"/>
    <lineage>
        <taxon>Eukaryota</taxon>
        <taxon>Metazoa</taxon>
        <taxon>Cnidaria</taxon>
        <taxon>Anthozoa</taxon>
        <taxon>Octocorallia</taxon>
        <taxon>Malacalcyonacea</taxon>
        <taxon>Plexauridae</taxon>
        <taxon>Paramuricea</taxon>
    </lineage>
</organism>
<evidence type="ECO:0000313" key="2">
    <source>
        <dbReference type="Proteomes" id="UP001152795"/>
    </source>
</evidence>
<gene>
    <name evidence="1" type="ORF">PACLA_8A052988</name>
</gene>
<sequence length="82" mass="9832">MAVTLERLYACMNKALDSACPLRKAPRHKPHRWWNEKLQQLKVKLTALGDKRRYSAQRMTAYREARSDFVKERKAAREKSWR</sequence>
<evidence type="ECO:0000313" key="1">
    <source>
        <dbReference type="EMBL" id="CAB4046361.1"/>
    </source>
</evidence>
<comment type="caution">
    <text evidence="1">The sequence shown here is derived from an EMBL/GenBank/DDBJ whole genome shotgun (WGS) entry which is preliminary data.</text>
</comment>
<dbReference type="Proteomes" id="UP001152795">
    <property type="component" value="Unassembled WGS sequence"/>
</dbReference>
<name>A0A6S7L0S2_PARCT</name>